<sequence length="463" mass="53662">MSRFRFRLKRPFVGNRIFHFDLKGAAPKVAYFKEMFAFLKTIGATGILIEWEDMFPYEGILADVRNGNAYTKKEIATILNWAVEYELDIIPLVQTFGHLEWILKLEKFAKYRQVERYPQVICLADDEAVDLVKTALNQVLAVHREFPMPFFHIGADEAFQVRLGDLIEPVVWNYAENLDDQLYPDMWERFGTVFPFIWGASAFKGADGPSRFYSNVPHYLANHRSWISQMTTAYKSFKQFRGLILTGWQRFDHFAILCELLPVGLMSAAINFITIKKGHYDRSVLREASTLMDCSNTIDIDAQGIAGYCNFPGSKVYQEVQQLKSALDQTNENVHKDYQVRGWLTPFNIKHNYSQAWYLDQLLDKVNMHITDLEAIAQALRKDMEPIFFADTIDEFLFEYLEPGLKELHVLREGAIRLGATKYFGLRPFKINSILEQRKEEKKVLESGARMPPANVGDRETRR</sequence>
<evidence type="ECO:0000256" key="3">
    <source>
        <dbReference type="ARBA" id="ARBA00012663"/>
    </source>
</evidence>
<evidence type="ECO:0000256" key="5">
    <source>
        <dbReference type="SAM" id="MobiDB-lite"/>
    </source>
</evidence>
<dbReference type="InterPro" id="IPR038901">
    <property type="entry name" value="HEXDC-like"/>
</dbReference>
<dbReference type="Gene3D" id="3.20.20.80">
    <property type="entry name" value="Glycosidases"/>
    <property type="match status" value="2"/>
</dbReference>
<dbReference type="Pfam" id="PF00728">
    <property type="entry name" value="Glyco_hydro_20"/>
    <property type="match status" value="1"/>
</dbReference>
<dbReference type="WBParaSite" id="PSAMB.scaffold1417size31747.g13191.t1">
    <property type="protein sequence ID" value="PSAMB.scaffold1417size31747.g13191.t1"/>
    <property type="gene ID" value="PSAMB.scaffold1417size31747.g13191"/>
</dbReference>
<evidence type="ECO:0000313" key="7">
    <source>
        <dbReference type="Proteomes" id="UP000887566"/>
    </source>
</evidence>
<dbReference type="InterPro" id="IPR015883">
    <property type="entry name" value="Glyco_hydro_20_cat"/>
</dbReference>
<evidence type="ECO:0000256" key="2">
    <source>
        <dbReference type="ARBA" id="ARBA00006285"/>
    </source>
</evidence>
<dbReference type="SUPFAM" id="SSF51445">
    <property type="entry name" value="(Trans)glycosidases"/>
    <property type="match status" value="1"/>
</dbReference>
<dbReference type="CDD" id="cd06565">
    <property type="entry name" value="GH20_GcnA-like"/>
    <property type="match status" value="1"/>
</dbReference>
<feature type="region of interest" description="Disordered" evidence="5">
    <location>
        <begin position="442"/>
        <end position="463"/>
    </location>
</feature>
<dbReference type="PANTHER" id="PTHR21040">
    <property type="entry name" value="BCDNA.GH04120"/>
    <property type="match status" value="1"/>
</dbReference>
<evidence type="ECO:0000313" key="8">
    <source>
        <dbReference type="WBParaSite" id="PSAMB.scaffold1417size31747.g13191.t1"/>
    </source>
</evidence>
<dbReference type="PANTHER" id="PTHR21040:SF8">
    <property type="entry name" value="BCDNA.GH04120"/>
    <property type="match status" value="1"/>
</dbReference>
<reference evidence="8" key="1">
    <citation type="submission" date="2022-11" db="UniProtKB">
        <authorList>
            <consortium name="WormBaseParasite"/>
        </authorList>
    </citation>
    <scope>IDENTIFICATION</scope>
</reference>
<feature type="domain" description="Glycoside hydrolase family 20 catalytic" evidence="6">
    <location>
        <begin position="65"/>
        <end position="160"/>
    </location>
</feature>
<dbReference type="GO" id="GO:0005975">
    <property type="term" value="P:carbohydrate metabolic process"/>
    <property type="evidence" value="ECO:0007669"/>
    <property type="project" value="InterPro"/>
</dbReference>
<evidence type="ECO:0000256" key="4">
    <source>
        <dbReference type="ARBA" id="ARBA00022801"/>
    </source>
</evidence>
<keyword evidence="4" id="KW-0378">Hydrolase</keyword>
<accession>A0A914V1A8</accession>
<comment type="catalytic activity">
    <reaction evidence="1">
        <text>Hydrolysis of terminal non-reducing N-acetyl-D-hexosamine residues in N-acetyl-beta-D-hexosaminides.</text>
        <dbReference type="EC" id="3.2.1.52"/>
    </reaction>
</comment>
<comment type="similarity">
    <text evidence="2">Belongs to the glycosyl hydrolase 20 family.</text>
</comment>
<dbReference type="EC" id="3.2.1.52" evidence="3"/>
<dbReference type="InterPro" id="IPR017853">
    <property type="entry name" value="GH"/>
</dbReference>
<keyword evidence="7" id="KW-1185">Reference proteome</keyword>
<protein>
    <recommendedName>
        <fullName evidence="3">beta-N-acetylhexosaminidase</fullName>
        <ecNumber evidence="3">3.2.1.52</ecNumber>
    </recommendedName>
</protein>
<organism evidence="7 8">
    <name type="scientific">Plectus sambesii</name>
    <dbReference type="NCBI Taxonomy" id="2011161"/>
    <lineage>
        <taxon>Eukaryota</taxon>
        <taxon>Metazoa</taxon>
        <taxon>Ecdysozoa</taxon>
        <taxon>Nematoda</taxon>
        <taxon>Chromadorea</taxon>
        <taxon>Plectida</taxon>
        <taxon>Plectina</taxon>
        <taxon>Plectoidea</taxon>
        <taxon>Plectidae</taxon>
        <taxon>Plectus</taxon>
    </lineage>
</organism>
<proteinExistence type="inferred from homology"/>
<name>A0A914V1A8_9BILA</name>
<dbReference type="GO" id="GO:0004563">
    <property type="term" value="F:beta-N-acetylhexosaminidase activity"/>
    <property type="evidence" value="ECO:0007669"/>
    <property type="project" value="UniProtKB-EC"/>
</dbReference>
<evidence type="ECO:0000256" key="1">
    <source>
        <dbReference type="ARBA" id="ARBA00001231"/>
    </source>
</evidence>
<evidence type="ECO:0000259" key="6">
    <source>
        <dbReference type="Pfam" id="PF00728"/>
    </source>
</evidence>
<dbReference type="AlphaFoldDB" id="A0A914V1A8"/>
<dbReference type="Proteomes" id="UP000887566">
    <property type="component" value="Unplaced"/>
</dbReference>